<dbReference type="InterPro" id="IPR006497">
    <property type="entry name" value="Phage_lambda_VrpO_N"/>
</dbReference>
<dbReference type="EMBL" id="FOGC01000021">
    <property type="protein sequence ID" value="SER30014.1"/>
    <property type="molecule type" value="Genomic_DNA"/>
</dbReference>
<feature type="domain" description="Bacteriophage lambda Replication protein O N-terminal" evidence="2">
    <location>
        <begin position="22"/>
        <end position="116"/>
    </location>
</feature>
<gene>
    <name evidence="3" type="ORF">SAMN05216522_12123</name>
</gene>
<evidence type="ECO:0000259" key="2">
    <source>
        <dbReference type="Pfam" id="PF04492"/>
    </source>
</evidence>
<dbReference type="GO" id="GO:0006260">
    <property type="term" value="P:DNA replication"/>
    <property type="evidence" value="ECO:0007669"/>
    <property type="project" value="InterPro"/>
</dbReference>
<reference evidence="4" key="1">
    <citation type="submission" date="2016-10" db="EMBL/GenBank/DDBJ databases">
        <authorList>
            <person name="Varghese N."/>
            <person name="Submissions S."/>
        </authorList>
    </citation>
    <scope>NUCLEOTIDE SEQUENCE [LARGE SCALE GENOMIC DNA]</scope>
    <source>
        <strain evidence="4">8N4</strain>
    </source>
</reference>
<dbReference type="Proteomes" id="UP000242515">
    <property type="component" value="Unassembled WGS sequence"/>
</dbReference>
<dbReference type="STRING" id="988801.SAMN05216522_12123"/>
<accession>A0A1H9N246</accession>
<dbReference type="AlphaFoldDB" id="A0A1H9N246"/>
<feature type="region of interest" description="Disordered" evidence="1">
    <location>
        <begin position="157"/>
        <end position="191"/>
    </location>
</feature>
<evidence type="ECO:0000313" key="4">
    <source>
        <dbReference type="Proteomes" id="UP000242515"/>
    </source>
</evidence>
<dbReference type="Pfam" id="PF04492">
    <property type="entry name" value="Phage_rep_O"/>
    <property type="match status" value="1"/>
</dbReference>
<feature type="compositionally biased region" description="Basic and acidic residues" evidence="1">
    <location>
        <begin position="171"/>
        <end position="181"/>
    </location>
</feature>
<keyword evidence="4" id="KW-1185">Reference proteome</keyword>
<dbReference type="NCBIfam" id="TIGR01610">
    <property type="entry name" value="phage_O_Nterm"/>
    <property type="match status" value="1"/>
</dbReference>
<dbReference type="OrthoDB" id="6313655at2"/>
<name>A0A1H9N246_9GAMM</name>
<sequence>MVAVRHLSLVPSEPIQEYSERKVADTDDGFIMLAMTLYEELIGANLTRNQAKVAHAVCRKTYGFKKKMDRIADSQLAEICRISRPKANIAKNELISMNILLKEGSRIGPNKNISEWRIPDCNQIGNIVTKAVTKNVTKPVTQGVTKTEHTKDIIQNIKDITPISPEGNDSVDQKSKPEKPKSTRKKSSPVQFDHQRFIDTWNCKADQYGLPRMNVITKTAEDGINRLYRSHVKYCKQTGKEPADVDTMINGYIEFGYTPTQWACGKNSDGKRFGIDTALTQKKIDEILSSED</sequence>
<evidence type="ECO:0000256" key="1">
    <source>
        <dbReference type="SAM" id="MobiDB-lite"/>
    </source>
</evidence>
<evidence type="ECO:0000313" key="3">
    <source>
        <dbReference type="EMBL" id="SER30014.1"/>
    </source>
</evidence>
<dbReference type="Gene3D" id="1.10.10.10">
    <property type="entry name" value="Winged helix-like DNA-binding domain superfamily/Winged helix DNA-binding domain"/>
    <property type="match status" value="1"/>
</dbReference>
<protein>
    <submittedName>
        <fullName evidence="3">Phage replication protein O, N-terminal domain-containing protein</fullName>
    </submittedName>
</protein>
<proteinExistence type="predicted"/>
<dbReference type="InterPro" id="IPR036388">
    <property type="entry name" value="WH-like_DNA-bd_sf"/>
</dbReference>
<organism evidence="3 4">
    <name type="scientific">Rosenbergiella nectarea</name>
    <dbReference type="NCBI Taxonomy" id="988801"/>
    <lineage>
        <taxon>Bacteria</taxon>
        <taxon>Pseudomonadati</taxon>
        <taxon>Pseudomonadota</taxon>
        <taxon>Gammaproteobacteria</taxon>
        <taxon>Enterobacterales</taxon>
        <taxon>Erwiniaceae</taxon>
        <taxon>Rosenbergiella</taxon>
    </lineage>
</organism>